<dbReference type="PROSITE" id="PS50106">
    <property type="entry name" value="PDZ"/>
    <property type="match status" value="7"/>
</dbReference>
<feature type="domain" description="PDZ" evidence="5">
    <location>
        <begin position="225"/>
        <end position="309"/>
    </location>
</feature>
<evidence type="ECO:0000256" key="4">
    <source>
        <dbReference type="SAM" id="MobiDB-lite"/>
    </source>
</evidence>
<feature type="compositionally biased region" description="Basic residues" evidence="4">
    <location>
        <begin position="358"/>
        <end position="368"/>
    </location>
</feature>
<name>A0A3P9H2S9_ORYLA</name>
<dbReference type="CDD" id="cd06685">
    <property type="entry name" value="PDZ7_GRIP1-2-like"/>
    <property type="match status" value="1"/>
</dbReference>
<dbReference type="PANTHER" id="PTHR46227:SF4">
    <property type="entry name" value="GLUTAMATE RECEPTOR-INTERACTING PROTEIN 2"/>
    <property type="match status" value="1"/>
</dbReference>
<dbReference type="CDD" id="cd06683">
    <property type="entry name" value="PDZ6_GRIP1-2-like"/>
    <property type="match status" value="1"/>
</dbReference>
<dbReference type="SMART" id="SM00228">
    <property type="entry name" value="PDZ"/>
    <property type="match status" value="7"/>
</dbReference>
<dbReference type="Pfam" id="PF00595">
    <property type="entry name" value="PDZ"/>
    <property type="match status" value="6"/>
</dbReference>
<dbReference type="InterPro" id="IPR001478">
    <property type="entry name" value="PDZ"/>
</dbReference>
<feature type="domain" description="PDZ" evidence="5">
    <location>
        <begin position="827"/>
        <end position="909"/>
    </location>
</feature>
<evidence type="ECO:0000313" key="6">
    <source>
        <dbReference type="Ensembl" id="ENSORLP00015002076.1"/>
    </source>
</evidence>
<dbReference type="CDD" id="cd06684">
    <property type="entry name" value="PDZ3_GRIP1-2-like"/>
    <property type="match status" value="1"/>
</dbReference>
<feature type="region of interest" description="Disordered" evidence="4">
    <location>
        <begin position="324"/>
        <end position="383"/>
    </location>
</feature>
<protein>
    <submittedName>
        <fullName evidence="6">Glutamate receptor interacting protein 2b</fullName>
    </submittedName>
</protein>
<evidence type="ECO:0000313" key="7">
    <source>
        <dbReference type="Proteomes" id="UP000265200"/>
    </source>
</evidence>
<feature type="region of interest" description="Disordered" evidence="4">
    <location>
        <begin position="676"/>
        <end position="699"/>
    </location>
</feature>
<dbReference type="CDD" id="cd06682">
    <property type="entry name" value="PDZ5_GRIP1-2-like"/>
    <property type="match status" value="1"/>
</dbReference>
<sequence length="928" mass="100145">MRAFGGVSPGASGASVFPSLRGVTMVELVKKEGSTLGLTISGGTDKDGKPRVSNLRPGGLAARSDQLNIGDYIKSVNGINLTKLRHEEIISLLKNVGERVLLEVEYELPPTAPDSTSGVISKTIDICLHKEGNSFGFVMRGGTHEDWHKSRPLVVTYVRPGGPADREGTLRPGDRLLSVDGVPLHNAGHNEALSVLGQCSQEALFQIEYDVTIMDTVTNASGPLLVEIAKSPGATLGITLTSASHRNKQVIVIDRVKPGSVVDRCGALHPGDHLLSIDGTSTEHCTVLEATQLLASTTELVKLEILPSHQTRLTGKQHDTALVSASFSPGSTSTSGPSSQSSSTLPRPTVPMSPRNSLLKRRQRKKEHKSSLSLASSSVGPGGQVVHVETSEVILTGDPLNGFGVQLQGGIFATETLSAPPLIRFIEPDSSAERCGLLQVGDRLLSINGIPTEDGTLEEANQLLRDAALTNKVVLEVEFDVAESVVPSSGTFHVKLPKKRGVELGITISASKKPGESLIISDIKKGSMAHRTGTLEPGDKLLAIDNIRLENCSKEDAEQILQQCEELVKLKIRKDEDNSDEQETSGSIIYTVELKRYGGPLGITISGTEEPFDPITISGLTKRGLAERTGAIHVGDRILAINSVSLKGKPLSEAIHLLQMAGETVTLKIKKQLDKAEDTTENEISDTEEDDLTDSQQTNKLSELYSTTIPSVDSAMESWDGSGLDAGYGSQGKFYQAWVSFPNTESITLLSKFIGQQPDGILLDPDDSFWCQALEDLETCGQSELLREIEWSGFPLKIILKSSTFHQTKIPFNLIVSSFSTVVSFFQVTVIKDPESDDFGFSVSDGFLEKGVYVNMVRPEGPADRAGLRSFDRILQVNHVRTRDFDCCLAVPLITEAGDRLELVISRNPLAHDDPENNNNTLDHPLDL</sequence>
<dbReference type="GO" id="GO:0005737">
    <property type="term" value="C:cytoplasm"/>
    <property type="evidence" value="ECO:0007669"/>
    <property type="project" value="UniProtKB-SubCell"/>
</dbReference>
<feature type="domain" description="PDZ" evidence="5">
    <location>
        <begin position="25"/>
        <end position="108"/>
    </location>
</feature>
<evidence type="ECO:0000256" key="2">
    <source>
        <dbReference type="ARBA" id="ARBA00022490"/>
    </source>
</evidence>
<dbReference type="Ensembl" id="ENSORLT00015011583.1">
    <property type="protein sequence ID" value="ENSORLP00015002076.1"/>
    <property type="gene ID" value="ENSORLG00015002855.1"/>
</dbReference>
<accession>A0A3P9H2S9</accession>
<feature type="compositionally biased region" description="Low complexity" evidence="4">
    <location>
        <begin position="324"/>
        <end position="347"/>
    </location>
</feature>
<feature type="domain" description="PDZ" evidence="5">
    <location>
        <begin position="591"/>
        <end position="673"/>
    </location>
</feature>
<dbReference type="SUPFAM" id="SSF50156">
    <property type="entry name" value="PDZ domain-like"/>
    <property type="match status" value="7"/>
</dbReference>
<dbReference type="InterPro" id="IPR036034">
    <property type="entry name" value="PDZ_sf"/>
</dbReference>
<dbReference type="CDD" id="cd06681">
    <property type="entry name" value="PDZ2_GRIP1-2-like"/>
    <property type="match status" value="1"/>
</dbReference>
<reference evidence="6 7" key="2">
    <citation type="submission" date="2017-04" db="EMBL/GenBank/DDBJ databases">
        <title>CpG methylation of centromeres and impact of large insertions on vertebrate speciation.</title>
        <authorList>
            <person name="Ichikawa K."/>
            <person name="Yoshimura J."/>
            <person name="Morishita S."/>
        </authorList>
    </citation>
    <scope>NUCLEOTIDE SEQUENCE</scope>
    <source>
        <strain evidence="6 7">HSOK</strain>
    </source>
</reference>
<dbReference type="InterPro" id="IPR041489">
    <property type="entry name" value="PDZ_6"/>
</dbReference>
<evidence type="ECO:0000256" key="1">
    <source>
        <dbReference type="ARBA" id="ARBA00004496"/>
    </source>
</evidence>
<dbReference type="Gene3D" id="2.30.42.10">
    <property type="match status" value="7"/>
</dbReference>
<keyword evidence="2" id="KW-0963">Cytoplasm</keyword>
<dbReference type="Pfam" id="PF17820">
    <property type="entry name" value="PDZ_6"/>
    <property type="match status" value="1"/>
</dbReference>
<evidence type="ECO:0000259" key="5">
    <source>
        <dbReference type="PROSITE" id="PS50106"/>
    </source>
</evidence>
<reference evidence="6" key="3">
    <citation type="submission" date="2025-08" db="UniProtKB">
        <authorList>
            <consortium name="Ensembl"/>
        </authorList>
    </citation>
    <scope>IDENTIFICATION</scope>
    <source>
        <strain evidence="6">HSOK</strain>
    </source>
</reference>
<feature type="domain" description="PDZ" evidence="5">
    <location>
        <begin position="493"/>
        <end position="576"/>
    </location>
</feature>
<keyword evidence="3" id="KW-0677">Repeat</keyword>
<dbReference type="AlphaFoldDB" id="A0A3P9H2S9"/>
<proteinExistence type="predicted"/>
<feature type="domain" description="PDZ" evidence="5">
    <location>
        <begin position="392"/>
        <end position="467"/>
    </location>
</feature>
<comment type="subcellular location">
    <subcellularLocation>
        <location evidence="1">Cytoplasm</location>
    </subcellularLocation>
</comment>
<reference evidence="6" key="4">
    <citation type="submission" date="2025-09" db="UniProtKB">
        <authorList>
            <consortium name="Ensembl"/>
        </authorList>
    </citation>
    <scope>IDENTIFICATION</scope>
    <source>
        <strain evidence="6">HSOK</strain>
    </source>
</reference>
<dbReference type="PANTHER" id="PTHR46227">
    <property type="entry name" value="GLUTAMATE RECEPTOR-INTERACTING PROTEIN GRIP"/>
    <property type="match status" value="1"/>
</dbReference>
<evidence type="ECO:0000256" key="3">
    <source>
        <dbReference type="ARBA" id="ARBA00022737"/>
    </source>
</evidence>
<dbReference type="InterPro" id="IPR043545">
    <property type="entry name" value="GRIP1/2"/>
</dbReference>
<reference key="1">
    <citation type="journal article" date="2007" name="Nature">
        <title>The medaka draft genome and insights into vertebrate genome evolution.</title>
        <authorList>
            <person name="Kasahara M."/>
            <person name="Naruse K."/>
            <person name="Sasaki S."/>
            <person name="Nakatani Y."/>
            <person name="Qu W."/>
            <person name="Ahsan B."/>
            <person name="Yamada T."/>
            <person name="Nagayasu Y."/>
            <person name="Doi K."/>
            <person name="Kasai Y."/>
            <person name="Jindo T."/>
            <person name="Kobayashi D."/>
            <person name="Shimada A."/>
            <person name="Toyoda A."/>
            <person name="Kuroki Y."/>
            <person name="Fujiyama A."/>
            <person name="Sasaki T."/>
            <person name="Shimizu A."/>
            <person name="Asakawa S."/>
            <person name="Shimizu N."/>
            <person name="Hashimoto S."/>
            <person name="Yang J."/>
            <person name="Lee Y."/>
            <person name="Matsushima K."/>
            <person name="Sugano S."/>
            <person name="Sakaizumi M."/>
            <person name="Narita T."/>
            <person name="Ohishi K."/>
            <person name="Haga S."/>
            <person name="Ohta F."/>
            <person name="Nomoto H."/>
            <person name="Nogata K."/>
            <person name="Morishita T."/>
            <person name="Endo T."/>
            <person name="Shin-I T."/>
            <person name="Takeda H."/>
            <person name="Morishita S."/>
            <person name="Kohara Y."/>
        </authorList>
    </citation>
    <scope>NUCLEOTIDE SEQUENCE [LARGE SCALE GENOMIC DNA]</scope>
    <source>
        <strain>Hd-rR</strain>
    </source>
</reference>
<dbReference type="CDD" id="cd06687">
    <property type="entry name" value="PDZ1_GRIP1-2-like"/>
    <property type="match status" value="1"/>
</dbReference>
<organism evidence="6 7">
    <name type="scientific">Oryzias latipes</name>
    <name type="common">Japanese rice fish</name>
    <name type="synonym">Japanese killifish</name>
    <dbReference type="NCBI Taxonomy" id="8090"/>
    <lineage>
        <taxon>Eukaryota</taxon>
        <taxon>Metazoa</taxon>
        <taxon>Chordata</taxon>
        <taxon>Craniata</taxon>
        <taxon>Vertebrata</taxon>
        <taxon>Euteleostomi</taxon>
        <taxon>Actinopterygii</taxon>
        <taxon>Neopterygii</taxon>
        <taxon>Teleostei</taxon>
        <taxon>Neoteleostei</taxon>
        <taxon>Acanthomorphata</taxon>
        <taxon>Ovalentaria</taxon>
        <taxon>Atherinomorphae</taxon>
        <taxon>Beloniformes</taxon>
        <taxon>Adrianichthyidae</taxon>
        <taxon>Oryziinae</taxon>
        <taxon>Oryzias</taxon>
    </lineage>
</organism>
<dbReference type="Proteomes" id="UP000265200">
    <property type="component" value="Chromosome 5"/>
</dbReference>
<feature type="compositionally biased region" description="Acidic residues" evidence="4">
    <location>
        <begin position="679"/>
        <end position="693"/>
    </location>
</feature>
<feature type="domain" description="PDZ" evidence="5">
    <location>
        <begin position="123"/>
        <end position="211"/>
    </location>
</feature>
<dbReference type="CDD" id="cd06686">
    <property type="entry name" value="PDZ4_GRIP1-2-like"/>
    <property type="match status" value="1"/>
</dbReference>